<protein>
    <submittedName>
        <fullName evidence="7">Uncharacterized protein</fullName>
    </submittedName>
</protein>
<name>W7UUZ4_RUMFL</name>
<feature type="transmembrane region" description="Helical" evidence="6">
    <location>
        <begin position="385"/>
        <end position="404"/>
    </location>
</feature>
<feature type="transmembrane region" description="Helical" evidence="6">
    <location>
        <begin position="45"/>
        <end position="67"/>
    </location>
</feature>
<sequence length="483" mass="53827">MAKRKSMGLNAVLSGIKTIFSVIFPLITIPYVTDVLSQDNYGKYNFSYSVMQYVAMFAALGINTYAIRECAKVRNDRAKLDQTASEIFTINVIATIASYAVLAIVLLIPFFRPYRAAIVILCINVLFTTLGCEWIYSAYEKYFYITVRSLITHVLSLLLLFVLVRKEDDILPYCAVTVMATSSGNLLYLIGRRNYARIRFKITDGIKRHIKPIMTMFANTVTTSIYVNSDVLILGFLTTDSIVALYSTSAKIYTIVKNVLAAVITVSVPRLSSYWANKDTEKFNSTCHRVFTALMVLGAPAMIGLASLSKNVILLITKPKYVDATFSLQILSVGLLFSVFAWFYKSCILIPTGNEDKILRATVVASILNIGLNFALIPFLKHNAAALTTLIAEAICLGFAYHYGKKYYKLNIKLKDWLSVVIGCVLILITCICVPMFIHRNIFIVMVACSASVILYFATLFLFKNSVAVMGLKLVKKKLKIGA</sequence>
<evidence type="ECO:0000313" key="8">
    <source>
        <dbReference type="Proteomes" id="UP000019365"/>
    </source>
</evidence>
<keyword evidence="5 6" id="KW-0472">Membrane</keyword>
<dbReference type="AlphaFoldDB" id="W7UUZ4"/>
<dbReference type="CDD" id="cd13128">
    <property type="entry name" value="MATE_Wzx_like"/>
    <property type="match status" value="1"/>
</dbReference>
<dbReference type="Pfam" id="PF01943">
    <property type="entry name" value="Polysacc_synt"/>
    <property type="match status" value="1"/>
</dbReference>
<evidence type="ECO:0000256" key="3">
    <source>
        <dbReference type="ARBA" id="ARBA00022692"/>
    </source>
</evidence>
<evidence type="ECO:0000256" key="4">
    <source>
        <dbReference type="ARBA" id="ARBA00022989"/>
    </source>
</evidence>
<dbReference type="PANTHER" id="PTHR30250">
    <property type="entry name" value="PST FAMILY PREDICTED COLANIC ACID TRANSPORTER"/>
    <property type="match status" value="1"/>
</dbReference>
<keyword evidence="4 6" id="KW-1133">Transmembrane helix</keyword>
<feature type="transmembrane region" description="Helical" evidence="6">
    <location>
        <begin position="170"/>
        <end position="191"/>
    </location>
</feature>
<accession>W7UUZ4</accession>
<evidence type="ECO:0000256" key="5">
    <source>
        <dbReference type="ARBA" id="ARBA00023136"/>
    </source>
</evidence>
<dbReference type="EMBL" id="ATAX01000007">
    <property type="protein sequence ID" value="EWM54994.1"/>
    <property type="molecule type" value="Genomic_DNA"/>
</dbReference>
<feature type="transmembrane region" description="Helical" evidence="6">
    <location>
        <begin position="328"/>
        <end position="346"/>
    </location>
</feature>
<feature type="transmembrane region" description="Helical" evidence="6">
    <location>
        <begin position="143"/>
        <end position="164"/>
    </location>
</feature>
<dbReference type="OrthoDB" id="9815702at2"/>
<feature type="transmembrane region" description="Helical" evidence="6">
    <location>
        <begin position="117"/>
        <end position="136"/>
    </location>
</feature>
<feature type="transmembrane region" description="Helical" evidence="6">
    <location>
        <begin position="212"/>
        <end position="238"/>
    </location>
</feature>
<evidence type="ECO:0000256" key="6">
    <source>
        <dbReference type="SAM" id="Phobius"/>
    </source>
</evidence>
<keyword evidence="3 6" id="KW-0812">Transmembrane</keyword>
<organism evidence="7 8">
    <name type="scientific">Ruminococcus flavefaciens 007c</name>
    <dbReference type="NCBI Taxonomy" id="1341157"/>
    <lineage>
        <taxon>Bacteria</taxon>
        <taxon>Bacillati</taxon>
        <taxon>Bacillota</taxon>
        <taxon>Clostridia</taxon>
        <taxon>Eubacteriales</taxon>
        <taxon>Oscillospiraceae</taxon>
        <taxon>Ruminococcus</taxon>
    </lineage>
</organism>
<dbReference type="InterPro" id="IPR002797">
    <property type="entry name" value="Polysacc_synth"/>
</dbReference>
<feature type="transmembrane region" description="Helical" evidence="6">
    <location>
        <begin position="250"/>
        <end position="269"/>
    </location>
</feature>
<keyword evidence="2" id="KW-1003">Cell membrane</keyword>
<feature type="transmembrane region" description="Helical" evidence="6">
    <location>
        <begin position="12"/>
        <end position="33"/>
    </location>
</feature>
<keyword evidence="8" id="KW-1185">Reference proteome</keyword>
<dbReference type="InterPro" id="IPR050833">
    <property type="entry name" value="Poly_Biosynth_Transport"/>
</dbReference>
<reference evidence="7 8" key="1">
    <citation type="journal article" date="2014" name="PLoS ONE">
        <title>Rumen cellulosomics: divergent fiber-degrading strategies revealed by comparative genome-wide analysis of six ruminococcal strains.</title>
        <authorList>
            <person name="Dassa B."/>
            <person name="Borovok I."/>
            <person name="Ruimy-Israeli V."/>
            <person name="Lamed R."/>
            <person name="Flint H.J."/>
            <person name="Duncan S.H."/>
            <person name="Henrissat B."/>
            <person name="Coutinho P."/>
            <person name="Morrison M."/>
            <person name="Mosoni P."/>
            <person name="Yeoman C.J."/>
            <person name="White B.A."/>
            <person name="Bayer E.A."/>
        </authorList>
    </citation>
    <scope>NUCLEOTIDE SEQUENCE [LARGE SCALE GENOMIC DNA]</scope>
    <source>
        <strain evidence="7 8">007c</strain>
    </source>
</reference>
<feature type="transmembrane region" description="Helical" evidence="6">
    <location>
        <begin position="416"/>
        <end position="437"/>
    </location>
</feature>
<gene>
    <name evidence="7" type="ORF">RF007C_03085</name>
</gene>
<comment type="subcellular location">
    <subcellularLocation>
        <location evidence="1">Cell membrane</location>
        <topology evidence="1">Multi-pass membrane protein</topology>
    </subcellularLocation>
</comment>
<dbReference type="eggNOG" id="COG2244">
    <property type="taxonomic scope" value="Bacteria"/>
</dbReference>
<feature type="transmembrane region" description="Helical" evidence="6">
    <location>
        <begin position="290"/>
        <end position="308"/>
    </location>
</feature>
<dbReference type="Proteomes" id="UP000019365">
    <property type="component" value="Unassembled WGS sequence"/>
</dbReference>
<evidence type="ECO:0000256" key="2">
    <source>
        <dbReference type="ARBA" id="ARBA00022475"/>
    </source>
</evidence>
<feature type="transmembrane region" description="Helical" evidence="6">
    <location>
        <begin position="88"/>
        <end position="111"/>
    </location>
</feature>
<evidence type="ECO:0000313" key="7">
    <source>
        <dbReference type="EMBL" id="EWM54994.1"/>
    </source>
</evidence>
<comment type="caution">
    <text evidence="7">The sequence shown here is derived from an EMBL/GenBank/DDBJ whole genome shotgun (WGS) entry which is preliminary data.</text>
</comment>
<dbReference type="GO" id="GO:0005886">
    <property type="term" value="C:plasma membrane"/>
    <property type="evidence" value="ECO:0007669"/>
    <property type="project" value="UniProtKB-SubCell"/>
</dbReference>
<dbReference type="PATRIC" id="fig|1341157.4.peg.335"/>
<dbReference type="RefSeq" id="WP_037296600.1">
    <property type="nucleotide sequence ID" value="NZ_ATAX01000007.1"/>
</dbReference>
<feature type="transmembrane region" description="Helical" evidence="6">
    <location>
        <begin position="358"/>
        <end position="379"/>
    </location>
</feature>
<evidence type="ECO:0000256" key="1">
    <source>
        <dbReference type="ARBA" id="ARBA00004651"/>
    </source>
</evidence>
<proteinExistence type="predicted"/>
<feature type="transmembrane region" description="Helical" evidence="6">
    <location>
        <begin position="443"/>
        <end position="463"/>
    </location>
</feature>
<dbReference type="PANTHER" id="PTHR30250:SF11">
    <property type="entry name" value="O-ANTIGEN TRANSPORTER-RELATED"/>
    <property type="match status" value="1"/>
</dbReference>